<reference evidence="2 3" key="1">
    <citation type="submission" date="2016-11" db="EMBL/GenBank/DDBJ databases">
        <authorList>
            <person name="Jaros S."/>
            <person name="Januszkiewicz K."/>
            <person name="Wedrychowicz H."/>
        </authorList>
    </citation>
    <scope>NUCLEOTIDE SEQUENCE [LARGE SCALE GENOMIC DNA]</scope>
    <source>
        <strain evidence="2 3">DSM 19980</strain>
    </source>
</reference>
<dbReference type="InterPro" id="IPR018551">
    <property type="entry name" value="DUF2007"/>
</dbReference>
<feature type="domain" description="DUF2007" evidence="1">
    <location>
        <begin position="4"/>
        <end position="69"/>
    </location>
</feature>
<dbReference type="RefSeq" id="WP_340641242.1">
    <property type="nucleotide sequence ID" value="NZ_FQUJ01000003.1"/>
</dbReference>
<evidence type="ECO:0000313" key="2">
    <source>
        <dbReference type="EMBL" id="SHE65115.1"/>
    </source>
</evidence>
<dbReference type="EMBL" id="FQUJ01000003">
    <property type="protein sequence ID" value="SHE65115.1"/>
    <property type="molecule type" value="Genomic_DNA"/>
</dbReference>
<dbReference type="AlphaFoldDB" id="A0A1M4V822"/>
<gene>
    <name evidence="2" type="ORF">SAMN02745148_00892</name>
</gene>
<dbReference type="Proteomes" id="UP000184346">
    <property type="component" value="Unassembled WGS sequence"/>
</dbReference>
<evidence type="ECO:0000259" key="1">
    <source>
        <dbReference type="Pfam" id="PF09413"/>
    </source>
</evidence>
<sequence length="105" mass="11549">MAYVRVFRHSNTLLVGHVRNLLESAGIPCELHNMTLGGGAGELPLGECEPEVWVAVHNRARAEGLINEALDGPREPTQAWCCPHCGERLEGVFDTCWRCAANRPD</sequence>
<dbReference type="STRING" id="1121942.SAMN02745148_00892"/>
<protein>
    <submittedName>
        <fullName evidence="2">Putative signal transducing protein</fullName>
    </submittedName>
</protein>
<name>A0A1M4V822_9GAMM</name>
<organism evidence="2 3">
    <name type="scientific">Modicisalibacter ilicicola DSM 19980</name>
    <dbReference type="NCBI Taxonomy" id="1121942"/>
    <lineage>
        <taxon>Bacteria</taxon>
        <taxon>Pseudomonadati</taxon>
        <taxon>Pseudomonadota</taxon>
        <taxon>Gammaproteobacteria</taxon>
        <taxon>Oceanospirillales</taxon>
        <taxon>Halomonadaceae</taxon>
        <taxon>Modicisalibacter</taxon>
    </lineage>
</organism>
<dbReference type="Pfam" id="PF09413">
    <property type="entry name" value="DUF2007"/>
    <property type="match status" value="1"/>
</dbReference>
<keyword evidence="3" id="KW-1185">Reference proteome</keyword>
<proteinExistence type="predicted"/>
<evidence type="ECO:0000313" key="3">
    <source>
        <dbReference type="Proteomes" id="UP000184346"/>
    </source>
</evidence>
<accession>A0A1M4V822</accession>